<keyword evidence="3" id="KW-1185">Reference proteome</keyword>
<keyword evidence="1" id="KW-0472">Membrane</keyword>
<evidence type="ECO:0000313" key="2">
    <source>
        <dbReference type="EMBL" id="MFC5421986.1"/>
    </source>
</evidence>
<sequence>MMRPLDPFPGGDGCPLEAFRRRVIRAGWTVATFVVLGFALWLAWRDLPVPPCPREPAGGIVVLLNCRR</sequence>
<keyword evidence="1" id="KW-0812">Transmembrane</keyword>
<gene>
    <name evidence="2" type="ORF">ACFPOB_20700</name>
</gene>
<proteinExistence type="predicted"/>
<dbReference type="Proteomes" id="UP001596053">
    <property type="component" value="Unassembled WGS sequence"/>
</dbReference>
<dbReference type="EMBL" id="JBHSLW010000034">
    <property type="protein sequence ID" value="MFC5421986.1"/>
    <property type="molecule type" value="Genomic_DNA"/>
</dbReference>
<keyword evidence="1" id="KW-1133">Transmembrane helix</keyword>
<name>A0ABW0IXX6_9HYPH</name>
<protein>
    <submittedName>
        <fullName evidence="2">Uncharacterized protein</fullName>
    </submittedName>
</protein>
<evidence type="ECO:0000256" key="1">
    <source>
        <dbReference type="SAM" id="Phobius"/>
    </source>
</evidence>
<feature type="transmembrane region" description="Helical" evidence="1">
    <location>
        <begin position="26"/>
        <end position="44"/>
    </location>
</feature>
<organism evidence="2 3">
    <name type="scientific">Bosea eneae</name>
    <dbReference type="NCBI Taxonomy" id="151454"/>
    <lineage>
        <taxon>Bacteria</taxon>
        <taxon>Pseudomonadati</taxon>
        <taxon>Pseudomonadota</taxon>
        <taxon>Alphaproteobacteria</taxon>
        <taxon>Hyphomicrobiales</taxon>
        <taxon>Boseaceae</taxon>
        <taxon>Bosea</taxon>
    </lineage>
</organism>
<accession>A0ABW0IXX6</accession>
<comment type="caution">
    <text evidence="2">The sequence shown here is derived from an EMBL/GenBank/DDBJ whole genome shotgun (WGS) entry which is preliminary data.</text>
</comment>
<evidence type="ECO:0000313" key="3">
    <source>
        <dbReference type="Proteomes" id="UP001596053"/>
    </source>
</evidence>
<reference evidence="3" key="1">
    <citation type="journal article" date="2019" name="Int. J. Syst. Evol. Microbiol.">
        <title>The Global Catalogue of Microorganisms (GCM) 10K type strain sequencing project: providing services to taxonomists for standard genome sequencing and annotation.</title>
        <authorList>
            <consortium name="The Broad Institute Genomics Platform"/>
            <consortium name="The Broad Institute Genome Sequencing Center for Infectious Disease"/>
            <person name="Wu L."/>
            <person name="Ma J."/>
        </authorList>
    </citation>
    <scope>NUCLEOTIDE SEQUENCE [LARGE SCALE GENOMIC DNA]</scope>
    <source>
        <strain evidence="3">NCAIM B.01391</strain>
    </source>
</reference>